<feature type="domain" description="Aminoacyl-tRNA synthetase class Ia" evidence="10">
    <location>
        <begin position="77"/>
        <end position="665"/>
    </location>
</feature>
<dbReference type="GO" id="GO:0000049">
    <property type="term" value="F:tRNA binding"/>
    <property type="evidence" value="ECO:0007669"/>
    <property type="project" value="InterPro"/>
</dbReference>
<evidence type="ECO:0000256" key="3">
    <source>
        <dbReference type="ARBA" id="ARBA00022598"/>
    </source>
</evidence>
<dbReference type="AlphaFoldDB" id="A0A1J1HVS1"/>
<keyword evidence="3 9" id="KW-0436">Ligase</keyword>
<dbReference type="InterPro" id="IPR002300">
    <property type="entry name" value="aa-tRNA-synth_Ia"/>
</dbReference>
<keyword evidence="5 9" id="KW-0067">ATP-binding</keyword>
<dbReference type="InterPro" id="IPR002301">
    <property type="entry name" value="Ile-tRNA-ligase"/>
</dbReference>
<evidence type="ECO:0000313" key="12">
    <source>
        <dbReference type="EMBL" id="CRK90249.1"/>
    </source>
</evidence>
<evidence type="ECO:0000256" key="7">
    <source>
        <dbReference type="ARBA" id="ARBA00023146"/>
    </source>
</evidence>
<dbReference type="InterPro" id="IPR050081">
    <property type="entry name" value="Ile-tRNA_ligase"/>
</dbReference>
<accession>A0A1J1HVS1</accession>
<dbReference type="PRINTS" id="PR00984">
    <property type="entry name" value="TRNASYNTHILE"/>
</dbReference>
<proteinExistence type="inferred from homology"/>
<gene>
    <name evidence="12" type="ORF">CLUMA_CG003960</name>
</gene>
<reference evidence="12 13" key="1">
    <citation type="submission" date="2015-04" db="EMBL/GenBank/DDBJ databases">
        <authorList>
            <person name="Syromyatnikov M.Y."/>
            <person name="Popov V.N."/>
        </authorList>
    </citation>
    <scope>NUCLEOTIDE SEQUENCE [LARGE SCALE GENOMIC DNA]</scope>
</reference>
<evidence type="ECO:0000256" key="8">
    <source>
        <dbReference type="ARBA" id="ARBA00032665"/>
    </source>
</evidence>
<dbReference type="NCBIfam" id="TIGR00392">
    <property type="entry name" value="ileS"/>
    <property type="match status" value="1"/>
</dbReference>
<dbReference type="Gene3D" id="1.10.730.20">
    <property type="match status" value="1"/>
</dbReference>
<dbReference type="PANTHER" id="PTHR42765">
    <property type="entry name" value="SOLEUCYL-TRNA SYNTHETASE"/>
    <property type="match status" value="1"/>
</dbReference>
<dbReference type="Gene3D" id="1.10.10.830">
    <property type="entry name" value="Ile-tRNA synthetase CP2 domain-like"/>
    <property type="match status" value="1"/>
</dbReference>
<evidence type="ECO:0000256" key="5">
    <source>
        <dbReference type="ARBA" id="ARBA00022840"/>
    </source>
</evidence>
<dbReference type="Pfam" id="PF08264">
    <property type="entry name" value="Anticodon_1"/>
    <property type="match status" value="1"/>
</dbReference>
<dbReference type="PROSITE" id="PS00178">
    <property type="entry name" value="AA_TRNA_LIGASE_I"/>
    <property type="match status" value="1"/>
</dbReference>
<organism evidence="12 13">
    <name type="scientific">Clunio marinus</name>
    <dbReference type="NCBI Taxonomy" id="568069"/>
    <lineage>
        <taxon>Eukaryota</taxon>
        <taxon>Metazoa</taxon>
        <taxon>Ecdysozoa</taxon>
        <taxon>Arthropoda</taxon>
        <taxon>Hexapoda</taxon>
        <taxon>Insecta</taxon>
        <taxon>Pterygota</taxon>
        <taxon>Neoptera</taxon>
        <taxon>Endopterygota</taxon>
        <taxon>Diptera</taxon>
        <taxon>Nematocera</taxon>
        <taxon>Chironomoidea</taxon>
        <taxon>Chironomidae</taxon>
        <taxon>Clunio</taxon>
    </lineage>
</organism>
<dbReference type="SUPFAM" id="SSF52374">
    <property type="entry name" value="Nucleotidylyl transferase"/>
    <property type="match status" value="1"/>
</dbReference>
<keyword evidence="6 9" id="KW-0648">Protein biosynthesis</keyword>
<evidence type="ECO:0000259" key="10">
    <source>
        <dbReference type="Pfam" id="PF00133"/>
    </source>
</evidence>
<dbReference type="Gene3D" id="3.90.740.10">
    <property type="entry name" value="Valyl/Leucyl/Isoleucyl-tRNA synthetase, editing domain"/>
    <property type="match status" value="1"/>
</dbReference>
<dbReference type="STRING" id="568069.A0A1J1HVS1"/>
<name>A0A1J1HVS1_9DIPT</name>
<dbReference type="FunFam" id="3.90.740.10:FF:000009">
    <property type="entry name" value="Isoleucyl-tRNA synthetase 2, mitochondrial"/>
    <property type="match status" value="1"/>
</dbReference>
<evidence type="ECO:0000256" key="4">
    <source>
        <dbReference type="ARBA" id="ARBA00022741"/>
    </source>
</evidence>
<dbReference type="PANTHER" id="PTHR42765:SF1">
    <property type="entry name" value="ISOLEUCINE--TRNA LIGASE, MITOCHONDRIAL"/>
    <property type="match status" value="1"/>
</dbReference>
<evidence type="ECO:0000256" key="9">
    <source>
        <dbReference type="RuleBase" id="RU363035"/>
    </source>
</evidence>
<dbReference type="InterPro" id="IPR009008">
    <property type="entry name" value="Val/Leu/Ile-tRNA-synth_edit"/>
</dbReference>
<dbReference type="Gene3D" id="3.40.50.620">
    <property type="entry name" value="HUPs"/>
    <property type="match status" value="2"/>
</dbReference>
<dbReference type="Pfam" id="PF00133">
    <property type="entry name" value="tRNA-synt_1"/>
    <property type="match status" value="1"/>
</dbReference>
<dbReference type="GO" id="GO:0005739">
    <property type="term" value="C:mitochondrion"/>
    <property type="evidence" value="ECO:0007669"/>
    <property type="project" value="TreeGrafter"/>
</dbReference>
<dbReference type="SUPFAM" id="SSF47323">
    <property type="entry name" value="Anticodon-binding domain of a subclass of class I aminoacyl-tRNA synthetases"/>
    <property type="match status" value="1"/>
</dbReference>
<dbReference type="InterPro" id="IPR001412">
    <property type="entry name" value="aa-tRNA-synth_I_CS"/>
</dbReference>
<dbReference type="GO" id="GO:0005524">
    <property type="term" value="F:ATP binding"/>
    <property type="evidence" value="ECO:0007669"/>
    <property type="project" value="UniProtKB-KW"/>
</dbReference>
<dbReference type="InterPro" id="IPR009080">
    <property type="entry name" value="tRNAsynth_Ia_anticodon-bd"/>
</dbReference>
<dbReference type="GO" id="GO:0032543">
    <property type="term" value="P:mitochondrial translation"/>
    <property type="evidence" value="ECO:0007669"/>
    <property type="project" value="TreeGrafter"/>
</dbReference>
<keyword evidence="4 9" id="KW-0547">Nucleotide-binding</keyword>
<evidence type="ECO:0000256" key="6">
    <source>
        <dbReference type="ARBA" id="ARBA00022917"/>
    </source>
</evidence>
<evidence type="ECO:0000256" key="2">
    <source>
        <dbReference type="ARBA" id="ARBA00013165"/>
    </source>
</evidence>
<dbReference type="SUPFAM" id="SSF50677">
    <property type="entry name" value="ValRS/IleRS/LeuRS editing domain"/>
    <property type="match status" value="1"/>
</dbReference>
<evidence type="ECO:0000259" key="11">
    <source>
        <dbReference type="Pfam" id="PF08264"/>
    </source>
</evidence>
<keyword evidence="13" id="KW-1185">Reference proteome</keyword>
<dbReference type="OrthoDB" id="10264412at2759"/>
<dbReference type="InterPro" id="IPR013155">
    <property type="entry name" value="M/V/L/I-tRNA-synth_anticd-bd"/>
</dbReference>
<keyword evidence="7 9" id="KW-0030">Aminoacyl-tRNA synthetase</keyword>
<dbReference type="Proteomes" id="UP000183832">
    <property type="component" value="Unassembled WGS sequence"/>
</dbReference>
<dbReference type="GO" id="GO:0002161">
    <property type="term" value="F:aminoacyl-tRNA deacylase activity"/>
    <property type="evidence" value="ECO:0007669"/>
    <property type="project" value="InterPro"/>
</dbReference>
<dbReference type="GO" id="GO:0006428">
    <property type="term" value="P:isoleucyl-tRNA aminoacylation"/>
    <property type="evidence" value="ECO:0007669"/>
    <property type="project" value="InterPro"/>
</dbReference>
<comment type="similarity">
    <text evidence="1 9">Belongs to the class-I aminoacyl-tRNA synthetase family.</text>
</comment>
<dbReference type="EMBL" id="CVRI01000017">
    <property type="protein sequence ID" value="CRK90249.1"/>
    <property type="molecule type" value="Genomic_DNA"/>
</dbReference>
<feature type="domain" description="Methionyl/Valyl/Leucyl/Isoleucyl-tRNA synthetase anticodon-binding" evidence="11">
    <location>
        <begin position="713"/>
        <end position="837"/>
    </location>
</feature>
<sequence>MIHNLKRLRICHEKFIKFLNRNVNTKVETEVNKEVKFTSTINLPKTKFPARLNSTQKTQTETSIIEKHLSSLYGWQRENHKTEDYVLHDGPPYANGDLHMGHAVNKILKDIILKDRIMKGTRVHYHPGWDCHGLPIELKALKNNKDVPPNQIRQRARKFAMGAIEKQRKSFECWGVTGSWQSETKTYKTFDKNYIKNQLQMFYIMYEKGLIYKAIKPVYWSPSSQTALAEAELEYDEKFVSPSLYFRCQITNNHDIVDNDVKLYALIWTTTPWTLPANQAICFNSNLNYCLVKISGDFYIVGSNTIENLSKELDLDVEFVKELNPKIFHDFKYQHPINEKEILPFFDGSHVQADKGTGLVHTAPSHGPDDFLVFLNKKIPLKSFVDGRGCYNSSAPDFLQGKEVLTEGNDFVIKHLDSSVVKLQEIKHSYPIDWRTKKPVIILASDQWFIDTERIKTKAIEEADKVEFFPQKSSHIYKNVLKIQLEKRPYWCISRQRSWGVPIPVLYDKTTKEPILNKNFLNHWIKMLEINNSMDFWWEKNVEELLPESSEFDVKNLMKGSDILDIWFDSGISWSYALDGTKVADLYLEGVDQMTAWFQSSLMTSVGIRDISPYKNIFVHGFVVDENGRKMSKSLGNVISPEVIVRKYGTDALRWWVAAHSTQHSSIPVSYKLLEDGVNNLIKIRLTLKYLLGVIGNDENDGKINEAKLTHLDKFILHKLSEFNENVASCYENFQFNKVVTMLNHFVNTDLSSCYLHLVKDRLYCGYDTEHCQLKKVLMNCYLGLSKSLWPIAPFLIEESWSYLKDESFYRQNFGELKKWNFKESNEIVNYAMDVRREFYSNIKDLNTWKLNVVISGNNQNLKYLKILHSNMNEPSNATELCEIFQVSSITLEQVNEADLQISYSEVDEDLCPRCRRFTTTNGVCKRCENVLKQKCWI</sequence>
<dbReference type="InterPro" id="IPR033708">
    <property type="entry name" value="Anticodon_Ile_BEm"/>
</dbReference>
<dbReference type="CDD" id="cd07960">
    <property type="entry name" value="Anticodon_Ia_Ile_BEm"/>
    <property type="match status" value="1"/>
</dbReference>
<dbReference type="InterPro" id="IPR014729">
    <property type="entry name" value="Rossmann-like_a/b/a_fold"/>
</dbReference>
<evidence type="ECO:0000313" key="13">
    <source>
        <dbReference type="Proteomes" id="UP000183832"/>
    </source>
</evidence>
<dbReference type="GO" id="GO:0004822">
    <property type="term" value="F:isoleucine-tRNA ligase activity"/>
    <property type="evidence" value="ECO:0007669"/>
    <property type="project" value="UniProtKB-EC"/>
</dbReference>
<evidence type="ECO:0000256" key="1">
    <source>
        <dbReference type="ARBA" id="ARBA00005594"/>
    </source>
</evidence>
<dbReference type="EC" id="6.1.1.5" evidence="2"/>
<protein>
    <recommendedName>
        <fullName evidence="2">isoleucine--tRNA ligase</fullName>
        <ecNumber evidence="2">6.1.1.5</ecNumber>
    </recommendedName>
    <alternativeName>
        <fullName evidence="8">Isoleucyl-tRNA synthetase</fullName>
    </alternativeName>
</protein>